<gene>
    <name evidence="2" type="ORF">J5U21_00775</name>
</gene>
<evidence type="ECO:0000313" key="2">
    <source>
        <dbReference type="EMBL" id="QXJ31126.1"/>
    </source>
</evidence>
<dbReference type="EMBL" id="CP077715">
    <property type="protein sequence ID" value="QXJ31126.1"/>
    <property type="molecule type" value="Genomic_DNA"/>
</dbReference>
<organism evidence="2 3">
    <name type="scientific">Saccharolobus shibatae</name>
    <dbReference type="NCBI Taxonomy" id="2286"/>
    <lineage>
        <taxon>Archaea</taxon>
        <taxon>Thermoproteota</taxon>
        <taxon>Thermoprotei</taxon>
        <taxon>Sulfolobales</taxon>
        <taxon>Sulfolobaceae</taxon>
        <taxon>Saccharolobus</taxon>
    </lineage>
</organism>
<dbReference type="AlphaFoldDB" id="A0A8F5GVN3"/>
<dbReference type="GO" id="GO:0016779">
    <property type="term" value="F:nucleotidyltransferase activity"/>
    <property type="evidence" value="ECO:0007669"/>
    <property type="project" value="InterPro"/>
</dbReference>
<dbReference type="InterPro" id="IPR002934">
    <property type="entry name" value="Polymerase_NTP_transf_dom"/>
</dbReference>
<sequence>MKVDPYIEFVKEKMNILSNFPQIAIIIYEVTRKVLEEYDINAEIFFFGSVINGKFTAVSDIDVAILANKVPEKRKEIIREIFEALESKGLPWWLPLEIHFFTLSMFSAFKRGGANFIKAEDFLCGLL</sequence>
<reference evidence="2" key="1">
    <citation type="journal article" date="2021" name="Environ. Microbiol.">
        <title>New insights into the diversity and evolution of the archaeal mobilome from three complete genomes of Saccharolobus shibatae.</title>
        <authorList>
            <person name="Medvedeva S."/>
            <person name="Brandt D."/>
            <person name="Cvirkaite-Krupovic V."/>
            <person name="Liu Y."/>
            <person name="Severinov K."/>
            <person name="Ishino S."/>
            <person name="Ishino Y."/>
            <person name="Prangishvili D."/>
            <person name="Kalinowski J."/>
            <person name="Krupovic M."/>
        </authorList>
    </citation>
    <scope>NUCLEOTIDE SEQUENCE</scope>
    <source>
        <strain evidence="2">BEU9</strain>
    </source>
</reference>
<dbReference type="PANTHER" id="PTHR37030:SF3">
    <property type="entry name" value="POLYMERASE NUCLEOTIDYL TRANSFERASE DOMAIN-CONTAINING PROTEIN"/>
    <property type="match status" value="1"/>
</dbReference>
<feature type="domain" description="Polymerase nucleotidyl transferase" evidence="1">
    <location>
        <begin position="32"/>
        <end position="92"/>
    </location>
</feature>
<evidence type="ECO:0000313" key="3">
    <source>
        <dbReference type="Proteomes" id="UP000693941"/>
    </source>
</evidence>
<name>A0A8F5GVN3_9CREN</name>
<proteinExistence type="predicted"/>
<dbReference type="Pfam" id="PF01909">
    <property type="entry name" value="NTP_transf_2"/>
    <property type="match status" value="1"/>
</dbReference>
<dbReference type="Proteomes" id="UP000693941">
    <property type="component" value="Chromosome"/>
</dbReference>
<protein>
    <recommendedName>
        <fullName evidence="1">Polymerase nucleotidyl transferase domain-containing protein</fullName>
    </recommendedName>
</protein>
<dbReference type="PANTHER" id="PTHR37030">
    <property type="entry name" value="NUCLEOTIDYLTRANSFERASE"/>
    <property type="match status" value="1"/>
</dbReference>
<dbReference type="RefSeq" id="WP_218261194.1">
    <property type="nucleotide sequence ID" value="NZ_CP077715.1"/>
</dbReference>
<dbReference type="GeneID" id="65559300"/>
<evidence type="ECO:0000259" key="1">
    <source>
        <dbReference type="Pfam" id="PF01909"/>
    </source>
</evidence>
<accession>A0A8F5GVN3</accession>